<dbReference type="InterPro" id="IPR006260">
    <property type="entry name" value="TonB/TolA_C"/>
</dbReference>
<feature type="region of interest" description="Disordered" evidence="14">
    <location>
        <begin position="171"/>
        <end position="249"/>
    </location>
</feature>
<dbReference type="Gene3D" id="3.30.2420.10">
    <property type="entry name" value="TonB"/>
    <property type="match status" value="1"/>
</dbReference>
<dbReference type="EMBL" id="SPUH01000001">
    <property type="protein sequence ID" value="TKS55169.1"/>
    <property type="molecule type" value="Genomic_DNA"/>
</dbReference>
<dbReference type="SUPFAM" id="SSF74653">
    <property type="entry name" value="TolA/TonB C-terminal domain"/>
    <property type="match status" value="1"/>
</dbReference>
<dbReference type="Proteomes" id="UP000298681">
    <property type="component" value="Unassembled WGS sequence"/>
</dbReference>
<evidence type="ECO:0000256" key="11">
    <source>
        <dbReference type="ARBA" id="ARBA00023136"/>
    </source>
</evidence>
<evidence type="ECO:0000256" key="13">
    <source>
        <dbReference type="RuleBase" id="RU362123"/>
    </source>
</evidence>
<dbReference type="PRINTS" id="PR01374">
    <property type="entry name" value="TONBPROTEIN"/>
</dbReference>
<comment type="caution">
    <text evidence="17">The sequence shown here is derived from an EMBL/GenBank/DDBJ whole genome shotgun (WGS) entry which is preliminary data.</text>
</comment>
<dbReference type="GO" id="GO:0098797">
    <property type="term" value="C:plasma membrane protein complex"/>
    <property type="evidence" value="ECO:0007669"/>
    <property type="project" value="TreeGrafter"/>
</dbReference>
<evidence type="ECO:0000256" key="15">
    <source>
        <dbReference type="SAM" id="SignalP"/>
    </source>
</evidence>
<evidence type="ECO:0000313" key="18">
    <source>
        <dbReference type="Proteomes" id="UP000298681"/>
    </source>
</evidence>
<keyword evidence="10" id="KW-1133">Transmembrane helix</keyword>
<comment type="function">
    <text evidence="13">Interacts with outer membrane receptor proteins that carry out high-affinity binding and energy dependent uptake into the periplasmic space of specific substrates. It could act to transduce energy from the cytoplasmic membrane to specific energy-requiring processes in the outer membrane, resulting in the release into the periplasm of ligands bound by these outer membrane proteins.</text>
</comment>
<evidence type="ECO:0000256" key="4">
    <source>
        <dbReference type="ARBA" id="ARBA00022448"/>
    </source>
</evidence>
<keyword evidence="18" id="KW-1185">Reference proteome</keyword>
<evidence type="ECO:0000256" key="12">
    <source>
        <dbReference type="ARBA" id="ARBA00025849"/>
    </source>
</evidence>
<keyword evidence="4 13" id="KW-0813">Transport</keyword>
<dbReference type="PANTHER" id="PTHR33446">
    <property type="entry name" value="PROTEIN TONB-RELATED"/>
    <property type="match status" value="1"/>
</dbReference>
<feature type="compositionally biased region" description="Basic and acidic residues" evidence="14">
    <location>
        <begin position="221"/>
        <end position="247"/>
    </location>
</feature>
<dbReference type="Pfam" id="PF03544">
    <property type="entry name" value="TonB_C"/>
    <property type="match status" value="1"/>
</dbReference>
<keyword evidence="6 13" id="KW-0997">Cell inner membrane</keyword>
<dbReference type="GO" id="GO:0015031">
    <property type="term" value="P:protein transport"/>
    <property type="evidence" value="ECO:0007669"/>
    <property type="project" value="UniProtKB-UniRule"/>
</dbReference>
<evidence type="ECO:0000256" key="5">
    <source>
        <dbReference type="ARBA" id="ARBA00022475"/>
    </source>
</evidence>
<evidence type="ECO:0000256" key="7">
    <source>
        <dbReference type="ARBA" id="ARBA00022692"/>
    </source>
</evidence>
<dbReference type="GO" id="GO:0055085">
    <property type="term" value="P:transmembrane transport"/>
    <property type="evidence" value="ECO:0007669"/>
    <property type="project" value="InterPro"/>
</dbReference>
<keyword evidence="8" id="KW-0677">Repeat</keyword>
<feature type="compositionally biased region" description="Basic and acidic residues" evidence="14">
    <location>
        <begin position="177"/>
        <end position="191"/>
    </location>
</feature>
<keyword evidence="9 13" id="KW-0653">Protein transport</keyword>
<keyword evidence="7" id="KW-0812">Transmembrane</keyword>
<evidence type="ECO:0000313" key="17">
    <source>
        <dbReference type="EMBL" id="TKS55169.1"/>
    </source>
</evidence>
<accession>A0A4Z1RM26</accession>
<evidence type="ECO:0000256" key="8">
    <source>
        <dbReference type="ARBA" id="ARBA00022737"/>
    </source>
</evidence>
<dbReference type="RefSeq" id="WP_134674524.1">
    <property type="nucleotide sequence ID" value="NZ_SPUH01000001.1"/>
</dbReference>
<evidence type="ECO:0000259" key="16">
    <source>
        <dbReference type="PROSITE" id="PS52015"/>
    </source>
</evidence>
<comment type="similarity">
    <text evidence="2 13">Belongs to the TonB family.</text>
</comment>
<keyword evidence="15" id="KW-0732">Signal</keyword>
<dbReference type="GO" id="GO:0030288">
    <property type="term" value="C:outer membrane-bounded periplasmic space"/>
    <property type="evidence" value="ECO:0007669"/>
    <property type="project" value="InterPro"/>
</dbReference>
<evidence type="ECO:0000256" key="6">
    <source>
        <dbReference type="ARBA" id="ARBA00022519"/>
    </source>
</evidence>
<comment type="subunit">
    <text evidence="12">Homodimer. Forms a complex with the accessory proteins ExbB and ExbD.</text>
</comment>
<dbReference type="NCBIfam" id="TIGR01352">
    <property type="entry name" value="tonB_Cterm"/>
    <property type="match status" value="1"/>
</dbReference>
<dbReference type="PROSITE" id="PS52015">
    <property type="entry name" value="TONB_CTD"/>
    <property type="match status" value="1"/>
</dbReference>
<evidence type="ECO:0000256" key="14">
    <source>
        <dbReference type="SAM" id="MobiDB-lite"/>
    </source>
</evidence>
<dbReference type="PROSITE" id="PS51257">
    <property type="entry name" value="PROKAR_LIPOPROTEIN"/>
    <property type="match status" value="1"/>
</dbReference>
<keyword evidence="11" id="KW-0472">Membrane</keyword>
<dbReference type="InterPro" id="IPR037682">
    <property type="entry name" value="TonB_C"/>
</dbReference>
<proteinExistence type="inferred from homology"/>
<dbReference type="PANTHER" id="PTHR33446:SF8">
    <property type="entry name" value="PROTEIN TONB"/>
    <property type="match status" value="1"/>
</dbReference>
<keyword evidence="5 13" id="KW-1003">Cell membrane</keyword>
<feature type="signal peptide" evidence="15">
    <location>
        <begin position="1"/>
        <end position="25"/>
    </location>
</feature>
<comment type="subcellular location">
    <subcellularLocation>
        <location evidence="1 13">Cell inner membrane</location>
        <topology evidence="1 13">Single-pass membrane protein</topology>
        <orientation evidence="1 13">Periplasmic side</orientation>
    </subcellularLocation>
</comment>
<protein>
    <recommendedName>
        <fullName evidence="3 13">Protein TonB</fullName>
    </recommendedName>
</protein>
<evidence type="ECO:0000256" key="2">
    <source>
        <dbReference type="ARBA" id="ARBA00006555"/>
    </source>
</evidence>
<evidence type="ECO:0000256" key="1">
    <source>
        <dbReference type="ARBA" id="ARBA00004383"/>
    </source>
</evidence>
<dbReference type="AlphaFoldDB" id="A0A4Z1RM26"/>
<evidence type="ECO:0000256" key="10">
    <source>
        <dbReference type="ARBA" id="ARBA00022989"/>
    </source>
</evidence>
<feature type="domain" description="TonB C-terminal" evidence="16">
    <location>
        <begin position="262"/>
        <end position="348"/>
    </location>
</feature>
<dbReference type="GO" id="GO:0015891">
    <property type="term" value="P:siderophore transport"/>
    <property type="evidence" value="ECO:0007669"/>
    <property type="project" value="InterPro"/>
</dbReference>
<sequence>MLATPKGNTKWNRRLIAVAMACALAACSGDPAPADSAVGTAPGGQSAAAGQDTAASDAVATLSADELRAAASKAYQESRLYAPAGDNALEYYLALRDKDPGDAGASSALIDLLPMAVIATEQARDRDDFEEARRLQVLIQRTDGTHPAVGRLASSIDSAQAASEQRIAQQALSAEQEAERRKQLEAERAKQQQEQQAQAARELAAQQDAGREAEQQAQREAAARETAERQAEERRAADQRAAEERAAQQRAAAAAAPAFVAPSAADLRAISTPAPRYPSEALRSGQSGEVLVEFTVAADGSVSNARVVRADPPRVFDREALTAVRRWRFEPMDAPITTRRTIGFTPGG</sequence>
<organism evidence="17 18">
    <name type="scientific">Luteimonas yindakuii</name>
    <dbReference type="NCBI Taxonomy" id="2565782"/>
    <lineage>
        <taxon>Bacteria</taxon>
        <taxon>Pseudomonadati</taxon>
        <taxon>Pseudomonadota</taxon>
        <taxon>Gammaproteobacteria</taxon>
        <taxon>Lysobacterales</taxon>
        <taxon>Lysobacteraceae</taxon>
        <taxon>Luteimonas</taxon>
    </lineage>
</organism>
<evidence type="ECO:0000256" key="3">
    <source>
        <dbReference type="ARBA" id="ARBA00022362"/>
    </source>
</evidence>
<feature type="chain" id="PRO_5021439389" description="Protein TonB" evidence="15">
    <location>
        <begin position="26"/>
        <end position="348"/>
    </location>
</feature>
<dbReference type="GO" id="GO:0031992">
    <property type="term" value="F:energy transducer activity"/>
    <property type="evidence" value="ECO:0007669"/>
    <property type="project" value="InterPro"/>
</dbReference>
<keyword evidence="13" id="KW-0735">Signal-anchor</keyword>
<gene>
    <name evidence="17" type="ORF">E4582_10625</name>
</gene>
<dbReference type="InterPro" id="IPR003538">
    <property type="entry name" value="TonB"/>
</dbReference>
<name>A0A4Z1RM26_9GAMM</name>
<feature type="compositionally biased region" description="Low complexity" evidence="14">
    <location>
        <begin position="192"/>
        <end position="208"/>
    </location>
</feature>
<reference evidence="17 18" key="1">
    <citation type="submission" date="2019-01" db="EMBL/GenBank/DDBJ databases">
        <authorList>
            <person name="Zhang S."/>
        </authorList>
    </citation>
    <scope>NUCLEOTIDE SEQUENCE [LARGE SCALE GENOMIC DNA]</scope>
    <source>
        <strain evidence="17 18">1626</strain>
    </source>
</reference>
<dbReference type="InterPro" id="IPR051045">
    <property type="entry name" value="TonB-dependent_transducer"/>
</dbReference>
<evidence type="ECO:0000256" key="9">
    <source>
        <dbReference type="ARBA" id="ARBA00022927"/>
    </source>
</evidence>